<dbReference type="CDD" id="cd00519">
    <property type="entry name" value="Lipase_3"/>
    <property type="match status" value="1"/>
</dbReference>
<proteinExistence type="predicted"/>
<feature type="domain" description="Fungal lipase-type" evidence="1">
    <location>
        <begin position="1"/>
        <end position="89"/>
    </location>
</feature>
<evidence type="ECO:0000313" key="2">
    <source>
        <dbReference type="EMBL" id="KIH59084.1"/>
    </source>
</evidence>
<evidence type="ECO:0000313" key="3">
    <source>
        <dbReference type="Proteomes" id="UP000054047"/>
    </source>
</evidence>
<dbReference type="InterPro" id="IPR002921">
    <property type="entry name" value="Fungal_lipase-type"/>
</dbReference>
<keyword evidence="3" id="KW-1185">Reference proteome</keyword>
<evidence type="ECO:0000259" key="1">
    <source>
        <dbReference type="Pfam" id="PF01764"/>
    </source>
</evidence>
<dbReference type="AlphaFoldDB" id="A0A0C2GJM7"/>
<dbReference type="EMBL" id="KN732353">
    <property type="protein sequence ID" value="KIH59084.1"/>
    <property type="molecule type" value="Genomic_DNA"/>
</dbReference>
<dbReference type="OrthoDB" id="438440at2759"/>
<name>A0A0C2GJM7_9BILA</name>
<reference evidence="2 3" key="1">
    <citation type="submission" date="2013-12" db="EMBL/GenBank/DDBJ databases">
        <title>Draft genome of the parsitic nematode Ancylostoma duodenale.</title>
        <authorList>
            <person name="Mitreva M."/>
        </authorList>
    </citation>
    <scope>NUCLEOTIDE SEQUENCE [LARGE SCALE GENOMIC DNA]</scope>
    <source>
        <strain evidence="2 3">Zhejiang</strain>
    </source>
</reference>
<sequence length="152" mass="17563">MKKRFQKVMEKRRTQEVLITGHSLGGGLAALVAYDIVKEGLAKKEQVTLITLGQSMVGEKTFAEKYEQQVQHSYRVVRRGDFIPHYPGQHRGYEYNGREVYYKKYGMESKGSDGFKVCEHNNCSKKQVNPVESTYNDVYFEKNVTEYGMNCK</sequence>
<dbReference type="PANTHER" id="PTHR45908">
    <property type="entry name" value="PROTEIN CBG11750-RELATED"/>
    <property type="match status" value="1"/>
</dbReference>
<gene>
    <name evidence="2" type="ORF">ANCDUO_10699</name>
</gene>
<dbReference type="InterPro" id="IPR029058">
    <property type="entry name" value="AB_hydrolase_fold"/>
</dbReference>
<organism evidence="2 3">
    <name type="scientific">Ancylostoma duodenale</name>
    <dbReference type="NCBI Taxonomy" id="51022"/>
    <lineage>
        <taxon>Eukaryota</taxon>
        <taxon>Metazoa</taxon>
        <taxon>Ecdysozoa</taxon>
        <taxon>Nematoda</taxon>
        <taxon>Chromadorea</taxon>
        <taxon>Rhabditida</taxon>
        <taxon>Rhabditina</taxon>
        <taxon>Rhabditomorpha</taxon>
        <taxon>Strongyloidea</taxon>
        <taxon>Ancylostomatidae</taxon>
        <taxon>Ancylostomatinae</taxon>
        <taxon>Ancylostoma</taxon>
    </lineage>
</organism>
<dbReference type="Gene3D" id="3.40.50.1820">
    <property type="entry name" value="alpha/beta hydrolase"/>
    <property type="match status" value="1"/>
</dbReference>
<dbReference type="SUPFAM" id="SSF53474">
    <property type="entry name" value="alpha/beta-Hydrolases"/>
    <property type="match status" value="1"/>
</dbReference>
<dbReference type="Proteomes" id="UP000054047">
    <property type="component" value="Unassembled WGS sequence"/>
</dbReference>
<accession>A0A0C2GJM7</accession>
<dbReference type="GO" id="GO:0006629">
    <property type="term" value="P:lipid metabolic process"/>
    <property type="evidence" value="ECO:0007669"/>
    <property type="project" value="InterPro"/>
</dbReference>
<dbReference type="Pfam" id="PF01764">
    <property type="entry name" value="Lipase_3"/>
    <property type="match status" value="1"/>
</dbReference>
<protein>
    <submittedName>
        <fullName evidence="2">Triacylglycerol lipase</fullName>
    </submittedName>
</protein>